<reference evidence="1 2" key="1">
    <citation type="submission" date="2018-08" db="EMBL/GenBank/DDBJ databases">
        <authorList>
            <person name="Ferrada E.E."/>
            <person name="Latorre B.A."/>
        </authorList>
    </citation>
    <scope>NUCLEOTIDE SEQUENCE [LARGE SCALE GENOMIC DNA]</scope>
    <source>
        <strain evidence="1 2">VK-A60T</strain>
    </source>
</reference>
<organism evidence="1 2">
    <name type="scientific">Streptomyces koyangensis</name>
    <dbReference type="NCBI Taxonomy" id="188770"/>
    <lineage>
        <taxon>Bacteria</taxon>
        <taxon>Bacillati</taxon>
        <taxon>Actinomycetota</taxon>
        <taxon>Actinomycetes</taxon>
        <taxon>Kitasatosporales</taxon>
        <taxon>Streptomycetaceae</taxon>
        <taxon>Streptomyces</taxon>
        <taxon>Streptomyces aurantiacus group</taxon>
    </lineage>
</organism>
<dbReference type="EMBL" id="CP031742">
    <property type="protein sequence ID" value="AXQ54524.1"/>
    <property type="molecule type" value="Genomic_DNA"/>
</dbReference>
<protein>
    <submittedName>
        <fullName evidence="1">DUF4188 domain-containing protein</fullName>
    </submittedName>
</protein>
<dbReference type="GeneID" id="300114107"/>
<accession>A0A385D9A9</accession>
<dbReference type="InterPro" id="IPR025444">
    <property type="entry name" value="Monooxy_af470"/>
</dbReference>
<gene>
    <name evidence="1" type="ORF">D0C37_07860</name>
</gene>
<dbReference type="Pfam" id="PF13826">
    <property type="entry name" value="Monooxy_af470-like"/>
    <property type="match status" value="1"/>
</dbReference>
<dbReference type="KEGG" id="sky:D0C37_07860"/>
<proteinExistence type="predicted"/>
<dbReference type="Proteomes" id="UP000259636">
    <property type="component" value="Chromosome"/>
</dbReference>
<dbReference type="RefSeq" id="WP_117349004.1">
    <property type="nucleotide sequence ID" value="NZ_CP031742.1"/>
</dbReference>
<name>A0A385D9A9_9ACTN</name>
<dbReference type="AlphaFoldDB" id="A0A385D9A9"/>
<evidence type="ECO:0000313" key="2">
    <source>
        <dbReference type="Proteomes" id="UP000259636"/>
    </source>
</evidence>
<sequence length="161" mass="18422">MRDKIQFGRRTAAPDGEVVVFLIGMRVNHLWALHRWLPVFFAMPAMLRELVRDRSAGLLHHVLLTGLPRTYYVVQYWESKEKLLAYAAAPDRKHHPWWGRLNRYAREGKGHVGIWHEMYVVPAGRYESLYGDMPASGLGKAYGLVPVGAEAGARQRMKAEV</sequence>
<evidence type="ECO:0000313" key="1">
    <source>
        <dbReference type="EMBL" id="AXQ54524.1"/>
    </source>
</evidence>